<accession>A0A5N7CVD6</accession>
<reference evidence="1 2" key="1">
    <citation type="submission" date="2019-04" db="EMBL/GenBank/DDBJ databases">
        <authorList>
            <consortium name="DOE Joint Genome Institute"/>
            <person name="Mondo S."/>
            <person name="Kjaerbolling I."/>
            <person name="Vesth T."/>
            <person name="Frisvad J.C."/>
            <person name="Nybo J.L."/>
            <person name="Theobald S."/>
            <person name="Kildgaard S."/>
            <person name="Isbrandt T."/>
            <person name="Kuo A."/>
            <person name="Sato A."/>
            <person name="Lyhne E.K."/>
            <person name="Kogle M.E."/>
            <person name="Wiebenga A."/>
            <person name="Kun R.S."/>
            <person name="Lubbers R.J."/>
            <person name="Makela M.R."/>
            <person name="Barry K."/>
            <person name="Chovatia M."/>
            <person name="Clum A."/>
            <person name="Daum C."/>
            <person name="Haridas S."/>
            <person name="He G."/>
            <person name="LaButti K."/>
            <person name="Lipzen A."/>
            <person name="Riley R."/>
            <person name="Salamov A."/>
            <person name="Simmons B.A."/>
            <person name="Magnuson J.K."/>
            <person name="Henrissat B."/>
            <person name="Mortensen U.H."/>
            <person name="Larsen T.O."/>
            <person name="Devries R.P."/>
            <person name="Grigoriev I.V."/>
            <person name="Machida M."/>
            <person name="Baker S.E."/>
            <person name="Andersen M.R."/>
            <person name="Cantor M.N."/>
            <person name="Hua S.X."/>
        </authorList>
    </citation>
    <scope>NUCLEOTIDE SEQUENCE [LARGE SCALE GENOMIC DNA]</scope>
    <source>
        <strain evidence="1 2">CBS 119388</strain>
    </source>
</reference>
<dbReference type="RefSeq" id="XP_031934996.1">
    <property type="nucleotide sequence ID" value="XM_032083743.1"/>
</dbReference>
<gene>
    <name evidence="1" type="ORF">BDV37DRAFT_265143</name>
</gene>
<accession>A0A5N6IAA7</accession>
<sequence>MIIAWLQIIFLPVHCIMCWHVSVETTRKLKLNVLSANNSRKGKCGNLTPQNMP</sequence>
<protein>
    <submittedName>
        <fullName evidence="1">Uncharacterized protein</fullName>
    </submittedName>
</protein>
<proteinExistence type="predicted"/>
<organism evidence="1 2">
    <name type="scientific">Aspergillus pseudonomiae</name>
    <dbReference type="NCBI Taxonomy" id="1506151"/>
    <lineage>
        <taxon>Eukaryota</taxon>
        <taxon>Fungi</taxon>
        <taxon>Dikarya</taxon>
        <taxon>Ascomycota</taxon>
        <taxon>Pezizomycotina</taxon>
        <taxon>Eurotiomycetes</taxon>
        <taxon>Eurotiomycetidae</taxon>
        <taxon>Eurotiales</taxon>
        <taxon>Aspergillaceae</taxon>
        <taxon>Aspergillus</taxon>
        <taxon>Aspergillus subgen. Circumdati</taxon>
    </lineage>
</organism>
<name>A0A5N6IAA7_9EURO</name>
<evidence type="ECO:0000313" key="1">
    <source>
        <dbReference type="EMBL" id="KAE8397677.1"/>
    </source>
</evidence>
<dbReference type="AlphaFoldDB" id="A0A5N6IAA7"/>
<evidence type="ECO:0000313" key="2">
    <source>
        <dbReference type="Proteomes" id="UP000325579"/>
    </source>
</evidence>
<dbReference type="GeneID" id="43668434"/>
<keyword evidence="2" id="KW-1185">Reference proteome</keyword>
<dbReference type="EMBL" id="ML736883">
    <property type="protein sequence ID" value="KAE8397677.1"/>
    <property type="molecule type" value="Genomic_DNA"/>
</dbReference>
<dbReference type="Proteomes" id="UP000325579">
    <property type="component" value="Unassembled WGS sequence"/>
</dbReference>